<dbReference type="PROSITE" id="PS51257">
    <property type="entry name" value="PROKAR_LIPOPROTEIN"/>
    <property type="match status" value="1"/>
</dbReference>
<dbReference type="AlphaFoldDB" id="A0A086BIW3"/>
<keyword evidence="2" id="KW-0732">Signal</keyword>
<feature type="signal peptide" evidence="2">
    <location>
        <begin position="1"/>
        <end position="18"/>
    </location>
</feature>
<feature type="region of interest" description="Disordered" evidence="1">
    <location>
        <begin position="39"/>
        <end position="62"/>
    </location>
</feature>
<evidence type="ECO:0008006" key="5">
    <source>
        <dbReference type="Google" id="ProtNLM"/>
    </source>
</evidence>
<comment type="caution">
    <text evidence="3">The sequence shown here is derived from an EMBL/GenBank/DDBJ whole genome shotgun (WGS) entry which is preliminary data.</text>
</comment>
<dbReference type="EMBL" id="JPRJ01000012">
    <property type="protein sequence ID" value="KFF28877.1"/>
    <property type="molecule type" value="Genomic_DNA"/>
</dbReference>
<keyword evidence="4" id="KW-1185">Reference proteome</keyword>
<evidence type="ECO:0000256" key="2">
    <source>
        <dbReference type="SAM" id="SignalP"/>
    </source>
</evidence>
<protein>
    <recommendedName>
        <fullName evidence="5">Lipoprotein</fullName>
    </recommendedName>
</protein>
<sequence length="62" mass="6831">MFKLIISLSVVAVLTSCATPMPAVKNDISRNVDNLHTKQDKPFDYYNSAPGHPMSTTPQKNP</sequence>
<feature type="chain" id="PRO_5001804463" description="Lipoprotein" evidence="2">
    <location>
        <begin position="19"/>
        <end position="62"/>
    </location>
</feature>
<evidence type="ECO:0000313" key="3">
    <source>
        <dbReference type="EMBL" id="KFF28877.1"/>
    </source>
</evidence>
<name>A0A086BIW3_9FLAO</name>
<proteinExistence type="predicted"/>
<dbReference type="RefSeq" id="WP_034683856.1">
    <property type="nucleotide sequence ID" value="NZ_CP023049.2"/>
</dbReference>
<reference evidence="3 4" key="1">
    <citation type="submission" date="2014-07" db="EMBL/GenBank/DDBJ databases">
        <title>Genome of Chryseobacterium piperi CTM.</title>
        <authorList>
            <person name="Pipes S.E."/>
            <person name="Stropko S.J."/>
            <person name="Newman J.D."/>
        </authorList>
    </citation>
    <scope>NUCLEOTIDE SEQUENCE [LARGE SCALE GENOMIC DNA]</scope>
    <source>
        <strain evidence="3 4">CTM</strain>
    </source>
</reference>
<dbReference type="KEGG" id="cpip:CJF12_18370"/>
<dbReference type="STRING" id="558152.IQ37_08595"/>
<accession>A0A086BIW3</accession>
<evidence type="ECO:0000313" key="4">
    <source>
        <dbReference type="Proteomes" id="UP000028709"/>
    </source>
</evidence>
<gene>
    <name evidence="3" type="ORF">IQ37_08595</name>
</gene>
<evidence type="ECO:0000256" key="1">
    <source>
        <dbReference type="SAM" id="MobiDB-lite"/>
    </source>
</evidence>
<dbReference type="Proteomes" id="UP000028709">
    <property type="component" value="Unassembled WGS sequence"/>
</dbReference>
<organism evidence="3 4">
    <name type="scientific">Chryseobacterium piperi</name>
    <dbReference type="NCBI Taxonomy" id="558152"/>
    <lineage>
        <taxon>Bacteria</taxon>
        <taxon>Pseudomonadati</taxon>
        <taxon>Bacteroidota</taxon>
        <taxon>Flavobacteriia</taxon>
        <taxon>Flavobacteriales</taxon>
        <taxon>Weeksellaceae</taxon>
        <taxon>Chryseobacterium group</taxon>
        <taxon>Chryseobacterium</taxon>
    </lineage>
</organism>